<dbReference type="Pfam" id="PF06114">
    <property type="entry name" value="Peptidase_M78"/>
    <property type="match status" value="1"/>
</dbReference>
<sequence length="130" mass="15155">ISGATKKVDGKVMLMVNDRRHYADTFWFALFHEIGHIVNGEYGVTFGANQNHSEDEADRYAQRCLIPQEKYERFLQENKTFDEKTIREFAASIDRDPGIVLGRLMKDKVVDDTDMELPNRLRKKYTVVIK</sequence>
<evidence type="ECO:0000313" key="2">
    <source>
        <dbReference type="EMBL" id="HIY59944.1"/>
    </source>
</evidence>
<dbReference type="EMBL" id="DXDD01000058">
    <property type="protein sequence ID" value="HIY59944.1"/>
    <property type="molecule type" value="Genomic_DNA"/>
</dbReference>
<evidence type="ECO:0000313" key="3">
    <source>
        <dbReference type="Proteomes" id="UP000824007"/>
    </source>
</evidence>
<proteinExistence type="predicted"/>
<comment type="caution">
    <text evidence="2">The sequence shown here is derived from an EMBL/GenBank/DDBJ whole genome shotgun (WGS) entry which is preliminary data.</text>
</comment>
<accession>A0A9D1YP51</accession>
<reference evidence="2" key="1">
    <citation type="journal article" date="2021" name="PeerJ">
        <title>Extensive microbial diversity within the chicken gut microbiome revealed by metagenomics and culture.</title>
        <authorList>
            <person name="Gilroy R."/>
            <person name="Ravi A."/>
            <person name="Getino M."/>
            <person name="Pursley I."/>
            <person name="Horton D.L."/>
            <person name="Alikhan N.F."/>
            <person name="Baker D."/>
            <person name="Gharbi K."/>
            <person name="Hall N."/>
            <person name="Watson M."/>
            <person name="Adriaenssens E.M."/>
            <person name="Foster-Nyarko E."/>
            <person name="Jarju S."/>
            <person name="Secka A."/>
            <person name="Antonio M."/>
            <person name="Oren A."/>
            <person name="Chaudhuri R.R."/>
            <person name="La Ragione R."/>
            <person name="Hildebrand F."/>
            <person name="Pallen M.J."/>
        </authorList>
    </citation>
    <scope>NUCLEOTIDE SEQUENCE</scope>
    <source>
        <strain evidence="2">ChiSxjej3B15-24422</strain>
    </source>
</reference>
<dbReference type="Proteomes" id="UP000824007">
    <property type="component" value="Unassembled WGS sequence"/>
</dbReference>
<name>A0A9D1YP51_9FIRM</name>
<feature type="domain" description="IrrE N-terminal-like" evidence="1">
    <location>
        <begin position="13"/>
        <end position="88"/>
    </location>
</feature>
<evidence type="ECO:0000259" key="1">
    <source>
        <dbReference type="Pfam" id="PF06114"/>
    </source>
</evidence>
<organism evidence="2 3">
    <name type="scientific">Candidatus Eisenbergiella pullistercoris</name>
    <dbReference type="NCBI Taxonomy" id="2838555"/>
    <lineage>
        <taxon>Bacteria</taxon>
        <taxon>Bacillati</taxon>
        <taxon>Bacillota</taxon>
        <taxon>Clostridia</taxon>
        <taxon>Lachnospirales</taxon>
        <taxon>Lachnospiraceae</taxon>
        <taxon>Eisenbergiella</taxon>
    </lineage>
</organism>
<dbReference type="AlphaFoldDB" id="A0A9D1YP51"/>
<gene>
    <name evidence="2" type="ORF">H9831_04580</name>
</gene>
<dbReference type="InterPro" id="IPR010359">
    <property type="entry name" value="IrrE_HExxH"/>
</dbReference>
<reference evidence="2" key="2">
    <citation type="submission" date="2021-04" db="EMBL/GenBank/DDBJ databases">
        <authorList>
            <person name="Gilroy R."/>
        </authorList>
    </citation>
    <scope>NUCLEOTIDE SEQUENCE</scope>
    <source>
        <strain evidence="2">ChiSxjej3B15-24422</strain>
    </source>
</reference>
<protein>
    <submittedName>
        <fullName evidence="2">ImmA/IrrE family metallo-endopeptidase</fullName>
    </submittedName>
</protein>
<feature type="non-terminal residue" evidence="2">
    <location>
        <position position="1"/>
    </location>
</feature>